<name>A0A2B5X3L2_9BACI</name>
<proteinExistence type="predicted"/>
<comment type="caution">
    <text evidence="2">The sequence shown here is derived from an EMBL/GenBank/DDBJ whole genome shotgun (WGS) entry which is preliminary data.</text>
</comment>
<feature type="chain" id="PRO_5039070583" description="Lipoprotein" evidence="1">
    <location>
        <begin position="20"/>
        <end position="157"/>
    </location>
</feature>
<accession>A0A2B5X3L2</accession>
<evidence type="ECO:0008006" key="4">
    <source>
        <dbReference type="Google" id="ProtNLM"/>
    </source>
</evidence>
<evidence type="ECO:0000256" key="1">
    <source>
        <dbReference type="SAM" id="SignalP"/>
    </source>
</evidence>
<dbReference type="RefSeq" id="WP_100064239.1">
    <property type="nucleotide sequence ID" value="NZ_NUSQ01000203.1"/>
</dbReference>
<dbReference type="PROSITE" id="PS51257">
    <property type="entry name" value="PROKAR_LIPOPROTEIN"/>
    <property type="match status" value="1"/>
</dbReference>
<organism evidence="2 3">
    <name type="scientific">Bacillus toyonensis</name>
    <dbReference type="NCBI Taxonomy" id="155322"/>
    <lineage>
        <taxon>Bacteria</taxon>
        <taxon>Bacillati</taxon>
        <taxon>Bacillota</taxon>
        <taxon>Bacilli</taxon>
        <taxon>Bacillales</taxon>
        <taxon>Bacillaceae</taxon>
        <taxon>Bacillus</taxon>
        <taxon>Bacillus cereus group</taxon>
    </lineage>
</organism>
<protein>
    <recommendedName>
        <fullName evidence="4">Lipoprotein</fullName>
    </recommendedName>
</protein>
<evidence type="ECO:0000313" key="2">
    <source>
        <dbReference type="EMBL" id="PHD58368.1"/>
    </source>
</evidence>
<reference evidence="2 3" key="1">
    <citation type="submission" date="2017-09" db="EMBL/GenBank/DDBJ databases">
        <title>Large-scale bioinformatics analysis of Bacillus genomes uncovers conserved roles of natural products in bacterial physiology.</title>
        <authorList>
            <consortium name="Agbiome Team Llc"/>
            <person name="Bleich R.M."/>
            <person name="Grubbs K.J."/>
            <person name="Santa Maria K.C."/>
            <person name="Allen S.E."/>
            <person name="Farag S."/>
            <person name="Shank E.A."/>
            <person name="Bowers A."/>
        </authorList>
    </citation>
    <scope>NUCLEOTIDE SEQUENCE [LARGE SCALE GENOMIC DNA]</scope>
    <source>
        <strain evidence="2 3">AFS044250</strain>
    </source>
</reference>
<dbReference type="AlphaFoldDB" id="A0A2B5X3L2"/>
<gene>
    <name evidence="2" type="ORF">COF40_28720</name>
</gene>
<keyword evidence="1" id="KW-0732">Signal</keyword>
<dbReference type="Proteomes" id="UP000225997">
    <property type="component" value="Unassembled WGS sequence"/>
</dbReference>
<sequence length="157" mass="17660">MKKITYVCALTILSFSLIGCTSTSTTDKTSQTTQEHTQNSIQLNSVNNITDIEILRTTNNSTSKSQTDNEEMIKPIVSAVQNGTPKTITLDQKKKQSAYSTITVTYKDDSKEEFLVWVDNKEQITIAKDEKKGKVEAVTLNMKSSKMMKDFFKNDKT</sequence>
<dbReference type="EMBL" id="NUSQ01000203">
    <property type="protein sequence ID" value="PHD58368.1"/>
    <property type="molecule type" value="Genomic_DNA"/>
</dbReference>
<evidence type="ECO:0000313" key="3">
    <source>
        <dbReference type="Proteomes" id="UP000225997"/>
    </source>
</evidence>
<feature type="signal peptide" evidence="1">
    <location>
        <begin position="1"/>
        <end position="19"/>
    </location>
</feature>